<accession>A0A6J4LT01</accession>
<proteinExistence type="predicted"/>
<reference evidence="1" key="1">
    <citation type="submission" date="2020-02" db="EMBL/GenBank/DDBJ databases">
        <authorList>
            <person name="Meier V. D."/>
        </authorList>
    </citation>
    <scope>NUCLEOTIDE SEQUENCE</scope>
    <source>
        <strain evidence="1">AVDCRST_MAG84</strain>
    </source>
</reference>
<organism evidence="1">
    <name type="scientific">uncultured Microcoleus sp</name>
    <dbReference type="NCBI Taxonomy" id="259945"/>
    <lineage>
        <taxon>Bacteria</taxon>
        <taxon>Bacillati</taxon>
        <taxon>Cyanobacteriota</taxon>
        <taxon>Cyanophyceae</taxon>
        <taxon>Oscillatoriophycideae</taxon>
        <taxon>Oscillatoriales</taxon>
        <taxon>Microcoleaceae</taxon>
        <taxon>Microcoleus</taxon>
        <taxon>environmental samples</taxon>
    </lineage>
</organism>
<dbReference type="AlphaFoldDB" id="A0A6J4LT01"/>
<sequence>MKRVLKALGQTLSQSILLVCMLAFIVLAGLAVVPSQAAYAGQDRTEAPPEAQITDPAKSFEDLNPQAAYEQIVKTGQDPAKVEKSYDESLQEYKAENPQDSIVKKAEELIEKVTGKD</sequence>
<protein>
    <submittedName>
        <fullName evidence="1">Uncharacterized protein</fullName>
    </submittedName>
</protein>
<gene>
    <name evidence="1" type="ORF">AVDCRST_MAG84-2313</name>
</gene>
<evidence type="ECO:0000313" key="1">
    <source>
        <dbReference type="EMBL" id="CAA9340000.1"/>
    </source>
</evidence>
<dbReference type="EMBL" id="CADCTZ010000399">
    <property type="protein sequence ID" value="CAA9340000.1"/>
    <property type="molecule type" value="Genomic_DNA"/>
</dbReference>
<name>A0A6J4LT01_9CYAN</name>